<dbReference type="GO" id="GO:0005524">
    <property type="term" value="F:ATP binding"/>
    <property type="evidence" value="ECO:0007669"/>
    <property type="project" value="UniProtKB-UniRule"/>
</dbReference>
<name>A0A1F8DYX7_9BACT</name>
<evidence type="ECO:0000256" key="10">
    <source>
        <dbReference type="ARBA" id="ARBA00048954"/>
    </source>
</evidence>
<organism evidence="14 15">
    <name type="scientific">Candidatus Wolfebacteria bacterium RIFOXYB1_FULL_54_12</name>
    <dbReference type="NCBI Taxonomy" id="1802559"/>
    <lineage>
        <taxon>Bacteria</taxon>
        <taxon>Candidatus Wolfeibacteriota</taxon>
    </lineage>
</organism>
<dbReference type="GO" id="GO:0016887">
    <property type="term" value="F:ATP hydrolysis activity"/>
    <property type="evidence" value="ECO:0007669"/>
    <property type="project" value="RHEA"/>
</dbReference>
<evidence type="ECO:0000256" key="9">
    <source>
        <dbReference type="ARBA" id="ARBA00023235"/>
    </source>
</evidence>
<dbReference type="InterPro" id="IPR007693">
    <property type="entry name" value="DNA_helicase_DnaB-like_N"/>
</dbReference>
<dbReference type="Proteomes" id="UP000176422">
    <property type="component" value="Unassembled WGS sequence"/>
</dbReference>
<dbReference type="Pfam" id="PF03796">
    <property type="entry name" value="DnaB_C"/>
    <property type="match status" value="1"/>
</dbReference>
<keyword evidence="8 12" id="KW-0238">DNA-binding</keyword>
<keyword evidence="2 12" id="KW-0639">Primosome</keyword>
<dbReference type="PANTHER" id="PTHR30153">
    <property type="entry name" value="REPLICATIVE DNA HELICASE DNAB"/>
    <property type="match status" value="1"/>
</dbReference>
<dbReference type="SUPFAM" id="SSF48024">
    <property type="entry name" value="N-terminal domain of DnaB helicase"/>
    <property type="match status" value="1"/>
</dbReference>
<dbReference type="Gene3D" id="3.40.50.300">
    <property type="entry name" value="P-loop containing nucleotide triphosphate hydrolases"/>
    <property type="match status" value="1"/>
</dbReference>
<protein>
    <recommendedName>
        <fullName evidence="11 12">Replicative DNA helicase</fullName>
        <ecNumber evidence="11 12">5.6.2.3</ecNumber>
    </recommendedName>
</protein>
<evidence type="ECO:0000256" key="12">
    <source>
        <dbReference type="RuleBase" id="RU362085"/>
    </source>
</evidence>
<dbReference type="FunFam" id="1.10.860.10:FF:000001">
    <property type="entry name" value="Replicative DNA helicase"/>
    <property type="match status" value="1"/>
</dbReference>
<evidence type="ECO:0000256" key="2">
    <source>
        <dbReference type="ARBA" id="ARBA00022515"/>
    </source>
</evidence>
<evidence type="ECO:0000259" key="13">
    <source>
        <dbReference type="PROSITE" id="PS51199"/>
    </source>
</evidence>
<comment type="caution">
    <text evidence="14">The sequence shown here is derived from an EMBL/GenBank/DDBJ whole genome shotgun (WGS) entry which is preliminary data.</text>
</comment>
<dbReference type="AlphaFoldDB" id="A0A1F8DYX7"/>
<dbReference type="GO" id="GO:0043139">
    <property type="term" value="F:5'-3' DNA helicase activity"/>
    <property type="evidence" value="ECO:0007669"/>
    <property type="project" value="UniProtKB-EC"/>
</dbReference>
<dbReference type="EC" id="5.6.2.3" evidence="11 12"/>
<dbReference type="Gene3D" id="1.10.860.10">
    <property type="entry name" value="DNAb Helicase, Chain A"/>
    <property type="match status" value="1"/>
</dbReference>
<dbReference type="NCBIfam" id="TIGR00665">
    <property type="entry name" value="DnaB"/>
    <property type="match status" value="1"/>
</dbReference>
<evidence type="ECO:0000256" key="6">
    <source>
        <dbReference type="ARBA" id="ARBA00022806"/>
    </source>
</evidence>
<comment type="similarity">
    <text evidence="1 12">Belongs to the helicase family. DnaB subfamily.</text>
</comment>
<comment type="function">
    <text evidence="12">The main replicative DNA helicase, it participates in initiation and elongation during chromosome replication. Travels ahead of the DNA replisome, separating dsDNA into templates for DNA synthesis. A processive ATP-dependent 5'-3' DNA helicase it has DNA-dependent ATPase activity.</text>
</comment>
<accession>A0A1F8DYX7</accession>
<evidence type="ECO:0000256" key="3">
    <source>
        <dbReference type="ARBA" id="ARBA00022705"/>
    </source>
</evidence>
<keyword evidence="6 12" id="KW-0347">Helicase</keyword>
<feature type="domain" description="SF4 helicase" evidence="13">
    <location>
        <begin position="183"/>
        <end position="451"/>
    </location>
</feature>
<dbReference type="CDD" id="cd00984">
    <property type="entry name" value="DnaB_C"/>
    <property type="match status" value="1"/>
</dbReference>
<keyword evidence="7 12" id="KW-0067">ATP-binding</keyword>
<evidence type="ECO:0000313" key="14">
    <source>
        <dbReference type="EMBL" id="OGM93158.1"/>
    </source>
</evidence>
<dbReference type="SUPFAM" id="SSF52540">
    <property type="entry name" value="P-loop containing nucleoside triphosphate hydrolases"/>
    <property type="match status" value="1"/>
</dbReference>
<dbReference type="InterPro" id="IPR027417">
    <property type="entry name" value="P-loop_NTPase"/>
</dbReference>
<reference evidence="14 15" key="1">
    <citation type="journal article" date="2016" name="Nat. Commun.">
        <title>Thousands of microbial genomes shed light on interconnected biogeochemical processes in an aquifer system.</title>
        <authorList>
            <person name="Anantharaman K."/>
            <person name="Brown C.T."/>
            <person name="Hug L.A."/>
            <person name="Sharon I."/>
            <person name="Castelle C.J."/>
            <person name="Probst A.J."/>
            <person name="Thomas B.C."/>
            <person name="Singh A."/>
            <person name="Wilkins M.J."/>
            <person name="Karaoz U."/>
            <person name="Brodie E.L."/>
            <person name="Williams K.H."/>
            <person name="Hubbard S.S."/>
            <person name="Banfield J.F."/>
        </authorList>
    </citation>
    <scope>NUCLEOTIDE SEQUENCE [LARGE SCALE GENOMIC DNA]</scope>
</reference>
<evidence type="ECO:0000256" key="4">
    <source>
        <dbReference type="ARBA" id="ARBA00022741"/>
    </source>
</evidence>
<dbReference type="InterPro" id="IPR007692">
    <property type="entry name" value="DNA_helicase_DnaB"/>
</dbReference>
<gene>
    <name evidence="14" type="ORF">A2372_02005</name>
</gene>
<keyword evidence="3 12" id="KW-0235">DNA replication</keyword>
<dbReference type="GO" id="GO:1990077">
    <property type="term" value="C:primosome complex"/>
    <property type="evidence" value="ECO:0007669"/>
    <property type="project" value="UniProtKB-UniRule"/>
</dbReference>
<evidence type="ECO:0000256" key="11">
    <source>
        <dbReference type="NCBIfam" id="TIGR00665"/>
    </source>
</evidence>
<sequence length="453" mass="50708">MSKGTTKGNLDPKLPPQDIDAEKSVLGALMLDKNAVLKVLDFLEDRDFYIPAHQKIYQAIIELFEKNQPIDVLTVTTKLKDRNQIDTVGGSTYLTELINSVPSSAHVDHYGGIVKQKKVLRELLTTAARISEDVFQNQENPDEMLDMIEQKIFAINQKSKTYAFTPISDHLKAAYERMEKNLGMQGLSGTSSGFKGLDTLLSGFQKSDMIILGARPSMGKTAVTLDMVRGAAKAGASIAVFSLEMSKEQIIDRLIATESGVPLWNLRSGRITDEMDFQMIQAALDRLSRMKIYVDDTPSPTVLQIRSMARKLKMEHELDLIVIDYVQLIQPSRHSENSVQQFTEISHGIKGLARELNVPVLALSQLSRGVESRDDKTPRLSDLRETGSWEQDADIVMFIHRFNRDAKDLMSAEEKNKSALIVTKHRNGPLGDVPLLWNPEKVSFTEVDTVHTI</sequence>
<evidence type="ECO:0000313" key="15">
    <source>
        <dbReference type="Proteomes" id="UP000176422"/>
    </source>
</evidence>
<evidence type="ECO:0000256" key="1">
    <source>
        <dbReference type="ARBA" id="ARBA00008428"/>
    </source>
</evidence>
<dbReference type="PANTHER" id="PTHR30153:SF2">
    <property type="entry name" value="REPLICATIVE DNA HELICASE"/>
    <property type="match status" value="1"/>
</dbReference>
<keyword evidence="4 12" id="KW-0547">Nucleotide-binding</keyword>
<dbReference type="STRING" id="1802559.A2372_02005"/>
<evidence type="ECO:0000256" key="7">
    <source>
        <dbReference type="ARBA" id="ARBA00022840"/>
    </source>
</evidence>
<dbReference type="GO" id="GO:0003677">
    <property type="term" value="F:DNA binding"/>
    <property type="evidence" value="ECO:0007669"/>
    <property type="project" value="UniProtKB-UniRule"/>
</dbReference>
<dbReference type="InterPro" id="IPR036185">
    <property type="entry name" value="DNA_heli_DnaB-like_N_sf"/>
</dbReference>
<keyword evidence="9" id="KW-0413">Isomerase</keyword>
<comment type="catalytic activity">
    <reaction evidence="10 12">
        <text>ATP + H2O = ADP + phosphate + H(+)</text>
        <dbReference type="Rhea" id="RHEA:13065"/>
        <dbReference type="ChEBI" id="CHEBI:15377"/>
        <dbReference type="ChEBI" id="CHEBI:15378"/>
        <dbReference type="ChEBI" id="CHEBI:30616"/>
        <dbReference type="ChEBI" id="CHEBI:43474"/>
        <dbReference type="ChEBI" id="CHEBI:456216"/>
        <dbReference type="EC" id="5.6.2.3"/>
    </reaction>
</comment>
<proteinExistence type="inferred from homology"/>
<evidence type="ECO:0000256" key="5">
    <source>
        <dbReference type="ARBA" id="ARBA00022801"/>
    </source>
</evidence>
<dbReference type="Pfam" id="PF00772">
    <property type="entry name" value="DnaB"/>
    <property type="match status" value="1"/>
</dbReference>
<dbReference type="GO" id="GO:0006269">
    <property type="term" value="P:DNA replication, synthesis of primer"/>
    <property type="evidence" value="ECO:0007669"/>
    <property type="project" value="UniProtKB-UniRule"/>
</dbReference>
<dbReference type="InterPro" id="IPR016136">
    <property type="entry name" value="DNA_helicase_N/primase_C"/>
</dbReference>
<dbReference type="PROSITE" id="PS51199">
    <property type="entry name" value="SF4_HELICASE"/>
    <property type="match status" value="1"/>
</dbReference>
<keyword evidence="5 12" id="KW-0378">Hydrolase</keyword>
<evidence type="ECO:0000256" key="8">
    <source>
        <dbReference type="ARBA" id="ARBA00023125"/>
    </source>
</evidence>
<dbReference type="InterPro" id="IPR007694">
    <property type="entry name" value="DNA_helicase_DnaB-like_C"/>
</dbReference>
<dbReference type="GO" id="GO:0005829">
    <property type="term" value="C:cytosol"/>
    <property type="evidence" value="ECO:0007669"/>
    <property type="project" value="TreeGrafter"/>
</dbReference>
<dbReference type="EMBL" id="MGIT01000001">
    <property type="protein sequence ID" value="OGM93158.1"/>
    <property type="molecule type" value="Genomic_DNA"/>
</dbReference>